<dbReference type="EMBL" id="BMMZ01000009">
    <property type="protein sequence ID" value="GGL73701.1"/>
    <property type="molecule type" value="Genomic_DNA"/>
</dbReference>
<accession>A0A917W7D7</accession>
<protein>
    <submittedName>
        <fullName evidence="2">Uncharacterized protein</fullName>
    </submittedName>
</protein>
<gene>
    <name evidence="2" type="ORF">GCM10011575_35080</name>
</gene>
<dbReference type="Proteomes" id="UP000613840">
    <property type="component" value="Unassembled WGS sequence"/>
</dbReference>
<comment type="caution">
    <text evidence="2">The sequence shown here is derived from an EMBL/GenBank/DDBJ whole genome shotgun (WGS) entry which is preliminary data.</text>
</comment>
<proteinExistence type="predicted"/>
<reference evidence="2" key="1">
    <citation type="journal article" date="2014" name="Int. J. Syst. Evol. Microbiol.">
        <title>Complete genome sequence of Corynebacterium casei LMG S-19264T (=DSM 44701T), isolated from a smear-ripened cheese.</title>
        <authorList>
            <consortium name="US DOE Joint Genome Institute (JGI-PGF)"/>
            <person name="Walter F."/>
            <person name="Albersmeier A."/>
            <person name="Kalinowski J."/>
            <person name="Ruckert C."/>
        </authorList>
    </citation>
    <scope>NUCLEOTIDE SEQUENCE</scope>
    <source>
        <strain evidence="2">CGMCC 4.7306</strain>
    </source>
</reference>
<sequence length="59" mass="6406">MGGYYATSANTDSRGDGHASVRTASEGFSQPWDGTATKSLAGEPNQPCWFRLTVRLELR</sequence>
<keyword evidence="3" id="KW-1185">Reference proteome</keyword>
<evidence type="ECO:0000256" key="1">
    <source>
        <dbReference type="SAM" id="MobiDB-lite"/>
    </source>
</evidence>
<evidence type="ECO:0000313" key="3">
    <source>
        <dbReference type="Proteomes" id="UP000613840"/>
    </source>
</evidence>
<name>A0A917W7D7_9ACTN</name>
<dbReference type="AlphaFoldDB" id="A0A917W7D7"/>
<feature type="region of interest" description="Disordered" evidence="1">
    <location>
        <begin position="1"/>
        <end position="40"/>
    </location>
</feature>
<reference evidence="2" key="2">
    <citation type="submission" date="2020-09" db="EMBL/GenBank/DDBJ databases">
        <authorList>
            <person name="Sun Q."/>
            <person name="Zhou Y."/>
        </authorList>
    </citation>
    <scope>NUCLEOTIDE SEQUENCE</scope>
    <source>
        <strain evidence="2">CGMCC 4.7306</strain>
    </source>
</reference>
<organism evidence="2 3">
    <name type="scientific">Microlunatus endophyticus</name>
    <dbReference type="NCBI Taxonomy" id="1716077"/>
    <lineage>
        <taxon>Bacteria</taxon>
        <taxon>Bacillati</taxon>
        <taxon>Actinomycetota</taxon>
        <taxon>Actinomycetes</taxon>
        <taxon>Propionibacteriales</taxon>
        <taxon>Propionibacteriaceae</taxon>
        <taxon>Microlunatus</taxon>
    </lineage>
</organism>
<evidence type="ECO:0000313" key="2">
    <source>
        <dbReference type="EMBL" id="GGL73701.1"/>
    </source>
</evidence>